<dbReference type="InterPro" id="IPR036890">
    <property type="entry name" value="HATPase_C_sf"/>
</dbReference>
<keyword evidence="1" id="KW-0808">Transferase</keyword>
<dbReference type="Gene3D" id="3.30.565.10">
    <property type="entry name" value="Histidine kinase-like ATPase, C-terminal domain"/>
    <property type="match status" value="1"/>
</dbReference>
<keyword evidence="4" id="KW-1185">Reference proteome</keyword>
<evidence type="ECO:0000313" key="4">
    <source>
        <dbReference type="Proteomes" id="UP001501115"/>
    </source>
</evidence>
<dbReference type="SUPFAM" id="SSF55874">
    <property type="entry name" value="ATPase domain of HSP90 chaperone/DNA topoisomerase II/histidine kinase"/>
    <property type="match status" value="1"/>
</dbReference>
<organism evidence="3 4">
    <name type="scientific">Streptomyces venetus</name>
    <dbReference type="NCBI Taxonomy" id="1701086"/>
    <lineage>
        <taxon>Bacteria</taxon>
        <taxon>Bacillati</taxon>
        <taxon>Actinomycetota</taxon>
        <taxon>Actinomycetes</taxon>
        <taxon>Kitasatosporales</taxon>
        <taxon>Streptomycetaceae</taxon>
        <taxon>Streptomyces</taxon>
    </lineage>
</organism>
<proteinExistence type="predicted"/>
<dbReference type="PANTHER" id="PTHR35526">
    <property type="entry name" value="ANTI-SIGMA-F FACTOR RSBW-RELATED"/>
    <property type="match status" value="1"/>
</dbReference>
<keyword evidence="1" id="KW-0418">Kinase</keyword>
<evidence type="ECO:0000256" key="1">
    <source>
        <dbReference type="ARBA" id="ARBA00022527"/>
    </source>
</evidence>
<comment type="caution">
    <text evidence="3">The sequence shown here is derived from an EMBL/GenBank/DDBJ whole genome shotgun (WGS) entry which is preliminary data.</text>
</comment>
<keyword evidence="3" id="KW-0547">Nucleotide-binding</keyword>
<dbReference type="Proteomes" id="UP001501115">
    <property type="component" value="Unassembled WGS sequence"/>
</dbReference>
<dbReference type="EMBL" id="BAABET010000003">
    <property type="protein sequence ID" value="GAA4305058.1"/>
    <property type="molecule type" value="Genomic_DNA"/>
</dbReference>
<accession>A0ABP8FJ78</accession>
<name>A0ABP8FJ78_9ACTN</name>
<feature type="domain" description="Histidine kinase/HSP90-like ATPase" evidence="2">
    <location>
        <begin position="13"/>
        <end position="135"/>
    </location>
</feature>
<keyword evidence="1" id="KW-0723">Serine/threonine-protein kinase</keyword>
<sequence>MNAEARSTRSLHIPARPEHVPLARRAVLDILRGWRVPAGGEAAHAIRLIASELLTNAVLHASAATERVGVVLELCDGAWLRMGVHDGHPECPAPGDGGTEATHGRGLRIVHALLEELNGVVLTERTDDGGKTVWVELPCAVERPTAEAGAVLFSAPGSRRSSPAP</sequence>
<dbReference type="Pfam" id="PF13581">
    <property type="entry name" value="HATPase_c_2"/>
    <property type="match status" value="1"/>
</dbReference>
<evidence type="ECO:0000313" key="3">
    <source>
        <dbReference type="EMBL" id="GAA4305058.1"/>
    </source>
</evidence>
<protein>
    <submittedName>
        <fullName evidence="3">ATP-binding protein</fullName>
    </submittedName>
</protein>
<dbReference type="InterPro" id="IPR050267">
    <property type="entry name" value="Anti-sigma-factor_SerPK"/>
</dbReference>
<dbReference type="InterPro" id="IPR003594">
    <property type="entry name" value="HATPase_dom"/>
</dbReference>
<evidence type="ECO:0000259" key="2">
    <source>
        <dbReference type="Pfam" id="PF13581"/>
    </source>
</evidence>
<dbReference type="PANTHER" id="PTHR35526:SF3">
    <property type="entry name" value="ANTI-SIGMA-F FACTOR RSBW"/>
    <property type="match status" value="1"/>
</dbReference>
<dbReference type="RefSeq" id="WP_345661261.1">
    <property type="nucleotide sequence ID" value="NZ_BAABET010000003.1"/>
</dbReference>
<keyword evidence="3" id="KW-0067">ATP-binding</keyword>
<reference evidence="4" key="1">
    <citation type="journal article" date="2019" name="Int. J. Syst. Evol. Microbiol.">
        <title>The Global Catalogue of Microorganisms (GCM) 10K type strain sequencing project: providing services to taxonomists for standard genome sequencing and annotation.</title>
        <authorList>
            <consortium name="The Broad Institute Genomics Platform"/>
            <consortium name="The Broad Institute Genome Sequencing Center for Infectious Disease"/>
            <person name="Wu L."/>
            <person name="Ma J."/>
        </authorList>
    </citation>
    <scope>NUCLEOTIDE SEQUENCE [LARGE SCALE GENOMIC DNA]</scope>
    <source>
        <strain evidence="4">JCM 31290</strain>
    </source>
</reference>
<dbReference type="CDD" id="cd16936">
    <property type="entry name" value="HATPase_RsbW-like"/>
    <property type="match status" value="1"/>
</dbReference>
<gene>
    <name evidence="3" type="ORF">GCM10023086_22630</name>
</gene>
<dbReference type="GO" id="GO:0005524">
    <property type="term" value="F:ATP binding"/>
    <property type="evidence" value="ECO:0007669"/>
    <property type="project" value="UniProtKB-KW"/>
</dbReference>